<organism evidence="1 2">
    <name type="scientific">Olea europaea subsp. europaea</name>
    <dbReference type="NCBI Taxonomy" id="158383"/>
    <lineage>
        <taxon>Eukaryota</taxon>
        <taxon>Viridiplantae</taxon>
        <taxon>Streptophyta</taxon>
        <taxon>Embryophyta</taxon>
        <taxon>Tracheophyta</taxon>
        <taxon>Spermatophyta</taxon>
        <taxon>Magnoliopsida</taxon>
        <taxon>eudicotyledons</taxon>
        <taxon>Gunneridae</taxon>
        <taxon>Pentapetalae</taxon>
        <taxon>asterids</taxon>
        <taxon>lamiids</taxon>
        <taxon>Lamiales</taxon>
        <taxon>Oleaceae</taxon>
        <taxon>Oleeae</taxon>
        <taxon>Olea</taxon>
    </lineage>
</organism>
<evidence type="ECO:0000313" key="1">
    <source>
        <dbReference type="EMBL" id="CAA3008384.1"/>
    </source>
</evidence>
<dbReference type="EMBL" id="CACTIH010007296">
    <property type="protein sequence ID" value="CAA3008384.1"/>
    <property type="molecule type" value="Genomic_DNA"/>
</dbReference>
<name>A0A8S0TR32_OLEEU</name>
<reference evidence="1 2" key="1">
    <citation type="submission" date="2019-12" db="EMBL/GenBank/DDBJ databases">
        <authorList>
            <person name="Alioto T."/>
            <person name="Alioto T."/>
            <person name="Gomez Garrido J."/>
        </authorList>
    </citation>
    <scope>NUCLEOTIDE SEQUENCE [LARGE SCALE GENOMIC DNA]</scope>
</reference>
<evidence type="ECO:0000313" key="2">
    <source>
        <dbReference type="Proteomes" id="UP000594638"/>
    </source>
</evidence>
<comment type="caution">
    <text evidence="1">The sequence shown here is derived from an EMBL/GenBank/DDBJ whole genome shotgun (WGS) entry which is preliminary data.</text>
</comment>
<proteinExistence type="predicted"/>
<keyword evidence="2" id="KW-1185">Reference proteome</keyword>
<accession>A0A8S0TR32</accession>
<sequence length="138" mass="15958">MEDVMIYEAEAEKAKQQSEIVFEFGDFIAKLPERDMPMRNLVEPVWCRVSKVSFQGCQILLTSSSISWISIVRFDVNFPFEARAKLLVQARDYPLQPPMLNGSLAMKRGEILDNLLMLEVCPTRRFAVQMIQPAKMLW</sequence>
<gene>
    <name evidence="1" type="ORF">OLEA9_A059857</name>
</gene>
<dbReference type="AlphaFoldDB" id="A0A8S0TR32"/>
<protein>
    <submittedName>
        <fullName evidence="1">Uncharacterized protein</fullName>
    </submittedName>
</protein>
<dbReference type="Gramene" id="OE9A059857T2">
    <property type="protein sequence ID" value="OE9A059857C2"/>
    <property type="gene ID" value="OE9A059857"/>
</dbReference>
<dbReference type="Proteomes" id="UP000594638">
    <property type="component" value="Unassembled WGS sequence"/>
</dbReference>